<feature type="transmembrane region" description="Helical" evidence="1">
    <location>
        <begin position="37"/>
        <end position="58"/>
    </location>
</feature>
<name>A0ABP6D7Q3_9ACTN</name>
<dbReference type="InterPro" id="IPR015943">
    <property type="entry name" value="WD40/YVTN_repeat-like_dom_sf"/>
</dbReference>
<evidence type="ECO:0000313" key="3">
    <source>
        <dbReference type="Proteomes" id="UP001501509"/>
    </source>
</evidence>
<organism evidence="2 3">
    <name type="scientific">Actinomadura fulvescens</name>
    <dbReference type="NCBI Taxonomy" id="46160"/>
    <lineage>
        <taxon>Bacteria</taxon>
        <taxon>Bacillati</taxon>
        <taxon>Actinomycetota</taxon>
        <taxon>Actinomycetes</taxon>
        <taxon>Streptosporangiales</taxon>
        <taxon>Thermomonosporaceae</taxon>
        <taxon>Actinomadura</taxon>
    </lineage>
</organism>
<dbReference type="SUPFAM" id="SSF50969">
    <property type="entry name" value="YVTN repeat-like/Quinoprotein amine dehydrogenase"/>
    <property type="match status" value="1"/>
</dbReference>
<proteinExistence type="predicted"/>
<dbReference type="Gene3D" id="2.130.10.10">
    <property type="entry name" value="YVTN repeat-like/Quinoprotein amine dehydrogenase"/>
    <property type="match status" value="1"/>
</dbReference>
<keyword evidence="1" id="KW-0812">Transmembrane</keyword>
<dbReference type="EMBL" id="BAAATD010000020">
    <property type="protein sequence ID" value="GAA2636115.1"/>
    <property type="molecule type" value="Genomic_DNA"/>
</dbReference>
<protein>
    <submittedName>
        <fullName evidence="2">Uncharacterized protein</fullName>
    </submittedName>
</protein>
<reference evidence="3" key="1">
    <citation type="journal article" date="2019" name="Int. J. Syst. Evol. Microbiol.">
        <title>The Global Catalogue of Microorganisms (GCM) 10K type strain sequencing project: providing services to taxonomists for standard genome sequencing and annotation.</title>
        <authorList>
            <consortium name="The Broad Institute Genomics Platform"/>
            <consortium name="The Broad Institute Genome Sequencing Center for Infectious Disease"/>
            <person name="Wu L."/>
            <person name="Ma J."/>
        </authorList>
    </citation>
    <scope>NUCLEOTIDE SEQUENCE [LARGE SCALE GENOMIC DNA]</scope>
    <source>
        <strain evidence="3">JCM 6833</strain>
    </source>
</reference>
<dbReference type="InterPro" id="IPR011044">
    <property type="entry name" value="Quino_amine_DH_bsu"/>
</dbReference>
<dbReference type="RefSeq" id="WP_344548668.1">
    <property type="nucleotide sequence ID" value="NZ_BAAATD010000020.1"/>
</dbReference>
<accession>A0ABP6D7Q3</accession>
<keyword evidence="1" id="KW-0472">Membrane</keyword>
<keyword evidence="3" id="KW-1185">Reference proteome</keyword>
<dbReference type="Proteomes" id="UP001501509">
    <property type="component" value="Unassembled WGS sequence"/>
</dbReference>
<evidence type="ECO:0000313" key="2">
    <source>
        <dbReference type="EMBL" id="GAA2636115.1"/>
    </source>
</evidence>
<sequence>MTRTEDRLRAALDDAAQTVAPDSLVPLTVPPRRRFTWMAPLAVAAALALVVFGVTTLIPKPSDEPDRTAFAGAPTHLLAIRKGQAVVLDGTGRKVADVPAAQGRYEGVAATADRRTFFLAAAAGKDEYLLYRVEIAADGSPSRPRPLPGGAVRLAVHSFGSENGFAAAPDGSKVALVGLQSHPRTTAVVIDARTGARRTWSAPGSGWIKSVSWSPDNRTLGFLWWDGQALTKKATLRLLDTSRDGTDLLASRPLRTIEVSGPGIPAHGEMNVFTFNPDGETLTAQVQGAEYGPDDVPESALAGLSARTGEPTGWTARLPVDSFFVKTDASGNHFLQVDDGRLGRVDNGRFSWITKTHEEYEDASW</sequence>
<comment type="caution">
    <text evidence="2">The sequence shown here is derived from an EMBL/GenBank/DDBJ whole genome shotgun (WGS) entry which is preliminary data.</text>
</comment>
<evidence type="ECO:0000256" key="1">
    <source>
        <dbReference type="SAM" id="Phobius"/>
    </source>
</evidence>
<keyword evidence="1" id="KW-1133">Transmembrane helix</keyword>
<gene>
    <name evidence="2" type="ORF">GCM10010411_89080</name>
</gene>